<dbReference type="InterPro" id="IPR051013">
    <property type="entry name" value="MBL_superfamily_lactonases"/>
</dbReference>
<dbReference type="EMBL" id="JBHTMC010000020">
    <property type="protein sequence ID" value="MFD1263892.1"/>
    <property type="molecule type" value="Genomic_DNA"/>
</dbReference>
<dbReference type="RefSeq" id="WP_386040828.1">
    <property type="nucleotide sequence ID" value="NZ_JARQZE010000005.1"/>
</dbReference>
<evidence type="ECO:0000259" key="6">
    <source>
        <dbReference type="SMART" id="SM00849"/>
    </source>
</evidence>
<evidence type="ECO:0000313" key="8">
    <source>
        <dbReference type="Proteomes" id="UP001597158"/>
    </source>
</evidence>
<feature type="chain" id="PRO_5047383584" evidence="5">
    <location>
        <begin position="33"/>
        <end position="332"/>
    </location>
</feature>
<accession>A0ABW3WDX7</accession>
<keyword evidence="4" id="KW-0862">Zinc</keyword>
<keyword evidence="3" id="KW-0378">Hydrolase</keyword>
<dbReference type="SMART" id="SM00849">
    <property type="entry name" value="Lactamase_B"/>
    <property type="match status" value="1"/>
</dbReference>
<proteinExistence type="inferred from homology"/>
<evidence type="ECO:0000256" key="1">
    <source>
        <dbReference type="ARBA" id="ARBA00007749"/>
    </source>
</evidence>
<feature type="signal peptide" evidence="5">
    <location>
        <begin position="1"/>
        <end position="32"/>
    </location>
</feature>
<dbReference type="PANTHER" id="PTHR42978:SF6">
    <property type="entry name" value="QUORUM-QUENCHING LACTONASE YTNP-RELATED"/>
    <property type="match status" value="1"/>
</dbReference>
<dbReference type="Pfam" id="PF00753">
    <property type="entry name" value="Lactamase_B"/>
    <property type="match status" value="1"/>
</dbReference>
<gene>
    <name evidence="7" type="ORF">ACFQ4M_09865</name>
</gene>
<feature type="domain" description="Metallo-beta-lactamase" evidence="6">
    <location>
        <begin position="96"/>
        <end position="302"/>
    </location>
</feature>
<comment type="similarity">
    <text evidence="1">Belongs to the metallo-beta-lactamase superfamily.</text>
</comment>
<protein>
    <submittedName>
        <fullName evidence="7">MBL fold metallo-hydrolase</fullName>
    </submittedName>
</protein>
<dbReference type="PANTHER" id="PTHR42978">
    <property type="entry name" value="QUORUM-QUENCHING LACTONASE YTNP-RELATED-RELATED"/>
    <property type="match status" value="1"/>
</dbReference>
<evidence type="ECO:0000256" key="4">
    <source>
        <dbReference type="ARBA" id="ARBA00022833"/>
    </source>
</evidence>
<dbReference type="CDD" id="cd07720">
    <property type="entry name" value="OPHC2-like_MBL-fold"/>
    <property type="match status" value="1"/>
</dbReference>
<reference evidence="8" key="1">
    <citation type="journal article" date="2019" name="Int. J. Syst. Evol. Microbiol.">
        <title>The Global Catalogue of Microorganisms (GCM) 10K type strain sequencing project: providing services to taxonomists for standard genome sequencing and annotation.</title>
        <authorList>
            <consortium name="The Broad Institute Genomics Platform"/>
            <consortium name="The Broad Institute Genome Sequencing Center for Infectious Disease"/>
            <person name="Wu L."/>
            <person name="Ma J."/>
        </authorList>
    </citation>
    <scope>NUCLEOTIDE SEQUENCE [LARGE SCALE GENOMIC DNA]</scope>
    <source>
        <strain evidence="8">CCUG 48884</strain>
    </source>
</reference>
<evidence type="ECO:0000313" key="7">
    <source>
        <dbReference type="EMBL" id="MFD1263892.1"/>
    </source>
</evidence>
<dbReference type="Gene3D" id="3.60.15.10">
    <property type="entry name" value="Ribonuclease Z/Hydroxyacylglutathione hydrolase-like"/>
    <property type="match status" value="1"/>
</dbReference>
<dbReference type="InterPro" id="IPR036866">
    <property type="entry name" value="RibonucZ/Hydroxyglut_hydro"/>
</dbReference>
<keyword evidence="2" id="KW-0479">Metal-binding</keyword>
<dbReference type="SUPFAM" id="SSF56281">
    <property type="entry name" value="Metallo-hydrolase/oxidoreductase"/>
    <property type="match status" value="1"/>
</dbReference>
<name>A0ABW3WDX7_9RHOO</name>
<comment type="caution">
    <text evidence="7">The sequence shown here is derived from an EMBL/GenBank/DDBJ whole genome shotgun (WGS) entry which is preliminary data.</text>
</comment>
<organism evidence="7 8">
    <name type="scientific">Thauera mechernichensis</name>
    <dbReference type="NCBI Taxonomy" id="82788"/>
    <lineage>
        <taxon>Bacteria</taxon>
        <taxon>Pseudomonadati</taxon>
        <taxon>Pseudomonadota</taxon>
        <taxon>Betaproteobacteria</taxon>
        <taxon>Rhodocyclales</taxon>
        <taxon>Zoogloeaceae</taxon>
        <taxon>Thauera</taxon>
    </lineage>
</organism>
<dbReference type="InterPro" id="IPR001279">
    <property type="entry name" value="Metallo-B-lactamas"/>
</dbReference>
<sequence length="332" mass="35200">MARAAASIALGVALFAAAPLSGVPLGGASALAAPPAQIKTQVPGYYRLGLGSFEVTALYDGFVDLHVGLLKGMGVEQIQSLLARMFLEHTEGVQTAVNAYLVHTGERLILVDAGSAACFGPTLGQVVANIRAAGYAPEAVDTVLLTHLHPDHVCGLLSADGSVAFPNATVWAAQEDVDYWLSEAIAEAAPEGNRPFFTMARQAVEPYQAAGRFRSFGRNDALLPGVTVIPTPGHTPGHTSYLFDSGGQKLLVWGDVVHSHSVQFRHPEVALEFDTDQDAAITARRAVFARAVEEGWRIAGAHLPFPGLGRMRAEAEGFAWVPVEFGPIRDSR</sequence>
<evidence type="ECO:0000256" key="3">
    <source>
        <dbReference type="ARBA" id="ARBA00022801"/>
    </source>
</evidence>
<keyword evidence="5" id="KW-0732">Signal</keyword>
<evidence type="ECO:0000256" key="5">
    <source>
        <dbReference type="SAM" id="SignalP"/>
    </source>
</evidence>
<keyword evidence="8" id="KW-1185">Reference proteome</keyword>
<dbReference type="Proteomes" id="UP001597158">
    <property type="component" value="Unassembled WGS sequence"/>
</dbReference>
<evidence type="ECO:0000256" key="2">
    <source>
        <dbReference type="ARBA" id="ARBA00022723"/>
    </source>
</evidence>